<evidence type="ECO:0000313" key="2">
    <source>
        <dbReference type="EMBL" id="NSG86968.1"/>
    </source>
</evidence>
<proteinExistence type="predicted"/>
<protein>
    <recommendedName>
        <fullName evidence="4">MORN repeat variant</fullName>
    </recommendedName>
</protein>
<dbReference type="EMBL" id="JAAITS010000055">
    <property type="protein sequence ID" value="NSG86968.1"/>
    <property type="molecule type" value="Genomic_DNA"/>
</dbReference>
<reference evidence="2 3" key="1">
    <citation type="journal article" date="2020" name="Cell Host Microbe">
        <title>Functional and Genomic Variation between Human-Derived Isolates of Lachnospiraceae Reveals Inter- and Intra-Species Diversity.</title>
        <authorList>
            <person name="Sorbara M.T."/>
            <person name="Littmann E.R."/>
            <person name="Fontana E."/>
            <person name="Moody T.U."/>
            <person name="Kohout C.E."/>
            <person name="Gjonbalaj M."/>
            <person name="Eaton V."/>
            <person name="Seok R."/>
            <person name="Leiner I.M."/>
            <person name="Pamer E.G."/>
        </authorList>
    </citation>
    <scope>NUCLEOTIDE SEQUENCE [LARGE SCALE GENOMIC DNA]</scope>
    <source>
        <strain evidence="2 3">MSK.17.74</strain>
    </source>
</reference>
<dbReference type="RefSeq" id="WP_173718434.1">
    <property type="nucleotide sequence ID" value="NZ_JAAITS010000055.1"/>
</dbReference>
<organism evidence="2 3">
    <name type="scientific">Blautia faecis</name>
    <dbReference type="NCBI Taxonomy" id="871665"/>
    <lineage>
        <taxon>Bacteria</taxon>
        <taxon>Bacillati</taxon>
        <taxon>Bacillota</taxon>
        <taxon>Clostridia</taxon>
        <taxon>Lachnospirales</taxon>
        <taxon>Lachnospiraceae</taxon>
        <taxon>Blautia</taxon>
    </lineage>
</organism>
<dbReference type="SUPFAM" id="SSF51294">
    <property type="entry name" value="Hedgehog/intein (Hint) domain"/>
    <property type="match status" value="1"/>
</dbReference>
<evidence type="ECO:0000256" key="1">
    <source>
        <dbReference type="SAM" id="SignalP"/>
    </source>
</evidence>
<keyword evidence="3" id="KW-1185">Reference proteome</keyword>
<feature type="chain" id="PRO_5047505300" description="MORN repeat variant" evidence="1">
    <location>
        <begin position="26"/>
        <end position="419"/>
    </location>
</feature>
<comment type="caution">
    <text evidence="2">The sequence shown here is derived from an EMBL/GenBank/DDBJ whole genome shotgun (WGS) entry which is preliminary data.</text>
</comment>
<keyword evidence="1" id="KW-0732">Signal</keyword>
<dbReference type="SUPFAM" id="SSF82185">
    <property type="entry name" value="Histone H3 K4-specific methyltransferase SET7/9 N-terminal domain"/>
    <property type="match status" value="1"/>
</dbReference>
<feature type="signal peptide" evidence="1">
    <location>
        <begin position="1"/>
        <end position="25"/>
    </location>
</feature>
<accession>A0ABX2HBG5</accession>
<sequence>MPKKLLYFFSLSILFLFLSALPISATEKEDTVSVNVFNNMYYGTLEKNNDGESVFSLFSDQSDSTFTITGNWSEALNSFDGTCIISYQDGTIQEVTFKKGIIKKEVKTTFPDGTYQIFETKNGKPCKKIFTYSKNGTLLDLDWFDHCRSVKELNASAVSLDYETLINTPYNYSDIPVKLSGTVVELYEIPTHGYIKIRDTDNHLFLFNYPNTYIQSAFSTNIENVSVGDTIDIYGTLDSINDYTQNPLSLYEHSLGYQMDFDTFENLITDSDFLASIKYCSTIDDNDLKKPIPVFNAYYWQTNETNIDPLHLTFSYEEICKYPYYYKDEDLSVTGKVIYEELNSSGNRATLLIKKRNSSEIYGTTYKAEDYSPLLGKTVSCSGSSDGNRKIAYYNMDTQTMGYALFPNIKLSKLNLVSN</sequence>
<evidence type="ECO:0000313" key="3">
    <source>
        <dbReference type="Proteomes" id="UP001644719"/>
    </source>
</evidence>
<dbReference type="InterPro" id="IPR036844">
    <property type="entry name" value="Hint_dom_sf"/>
</dbReference>
<name>A0ABX2HBG5_9FIRM</name>
<gene>
    <name evidence="2" type="ORF">G5B17_16495</name>
</gene>
<evidence type="ECO:0008006" key="4">
    <source>
        <dbReference type="Google" id="ProtNLM"/>
    </source>
</evidence>
<dbReference type="Proteomes" id="UP001644719">
    <property type="component" value="Unassembled WGS sequence"/>
</dbReference>